<gene>
    <name evidence="8" type="ORF">CEUTPL_LOCUS1774</name>
</gene>
<keyword evidence="5" id="KW-0539">Nucleus</keyword>
<evidence type="ECO:0000256" key="1">
    <source>
        <dbReference type="ARBA" id="ARBA00004123"/>
    </source>
</evidence>
<dbReference type="GO" id="GO:0030163">
    <property type="term" value="P:protein catabolic process"/>
    <property type="evidence" value="ECO:0007669"/>
    <property type="project" value="UniProtKB-ARBA"/>
</dbReference>
<evidence type="ECO:0000313" key="8">
    <source>
        <dbReference type="EMBL" id="CAG9761063.1"/>
    </source>
</evidence>
<evidence type="ECO:0008006" key="10">
    <source>
        <dbReference type="Google" id="ProtNLM"/>
    </source>
</evidence>
<evidence type="ECO:0000256" key="2">
    <source>
        <dbReference type="ARBA" id="ARBA00004906"/>
    </source>
</evidence>
<feature type="domain" description="BTB" evidence="6">
    <location>
        <begin position="179"/>
        <end position="246"/>
    </location>
</feature>
<dbReference type="InterPro" id="IPR002083">
    <property type="entry name" value="MATH/TRAF_dom"/>
</dbReference>
<dbReference type="SMART" id="SM00225">
    <property type="entry name" value="BTB"/>
    <property type="match status" value="1"/>
</dbReference>
<evidence type="ECO:0000259" key="7">
    <source>
        <dbReference type="PROSITE" id="PS50144"/>
    </source>
</evidence>
<proteinExistence type="inferred from homology"/>
<dbReference type="Gene3D" id="1.25.40.420">
    <property type="match status" value="1"/>
</dbReference>
<organism evidence="8 9">
    <name type="scientific">Ceutorhynchus assimilis</name>
    <name type="common">cabbage seed weevil</name>
    <dbReference type="NCBI Taxonomy" id="467358"/>
    <lineage>
        <taxon>Eukaryota</taxon>
        <taxon>Metazoa</taxon>
        <taxon>Ecdysozoa</taxon>
        <taxon>Arthropoda</taxon>
        <taxon>Hexapoda</taxon>
        <taxon>Insecta</taxon>
        <taxon>Pterygota</taxon>
        <taxon>Neoptera</taxon>
        <taxon>Endopterygota</taxon>
        <taxon>Coleoptera</taxon>
        <taxon>Polyphaga</taxon>
        <taxon>Cucujiformia</taxon>
        <taxon>Curculionidae</taxon>
        <taxon>Ceutorhynchinae</taxon>
        <taxon>Ceutorhynchus</taxon>
    </lineage>
</organism>
<evidence type="ECO:0000256" key="3">
    <source>
        <dbReference type="ARBA" id="ARBA00010846"/>
    </source>
</evidence>
<evidence type="ECO:0000256" key="5">
    <source>
        <dbReference type="ARBA" id="ARBA00023242"/>
    </source>
</evidence>
<dbReference type="EMBL" id="OU892277">
    <property type="protein sequence ID" value="CAG9761063.1"/>
    <property type="molecule type" value="Genomic_DNA"/>
</dbReference>
<dbReference type="Pfam" id="PF00651">
    <property type="entry name" value="BTB"/>
    <property type="match status" value="1"/>
</dbReference>
<dbReference type="InterPro" id="IPR011333">
    <property type="entry name" value="SKP1/BTB/POZ_sf"/>
</dbReference>
<evidence type="ECO:0000256" key="4">
    <source>
        <dbReference type="ARBA" id="ARBA00022786"/>
    </source>
</evidence>
<feature type="domain" description="MATH" evidence="7">
    <location>
        <begin position="17"/>
        <end position="143"/>
    </location>
</feature>
<name>A0A9N9MAY4_9CUCU</name>
<accession>A0A9N9MAY4</accession>
<dbReference type="Gene3D" id="3.30.710.10">
    <property type="entry name" value="Potassium Channel Kv1.1, Chain A"/>
    <property type="match status" value="1"/>
</dbReference>
<evidence type="ECO:0000259" key="6">
    <source>
        <dbReference type="PROSITE" id="PS50097"/>
    </source>
</evidence>
<dbReference type="FunFam" id="3.30.710.10:FF:000159">
    <property type="entry name" value="Speckle-type POZ protein B"/>
    <property type="match status" value="1"/>
</dbReference>
<dbReference type="Pfam" id="PF24570">
    <property type="entry name" value="BACK_BPM_SPOP"/>
    <property type="match status" value="1"/>
</dbReference>
<dbReference type="PANTHER" id="PTHR24413">
    <property type="entry name" value="SPECKLE-TYPE POZ PROTEIN"/>
    <property type="match status" value="1"/>
</dbReference>
<sequence length="340" mass="38834">MDHNSGESELLLNRVEGLRFVWTVPNFARHRLSEVNKIFEMECSSTKWLLILYPKGVDATSDDYISLYLGLLDSSNNAKVKVSYQFRLVNANNKTARTMKFGRPKTFARGQTRGFVRFFKRVDLFNRSHELLPNGVLTIAGQIIIYLDPESNIGSQPQSLVDSEMGKYFTNLFECQKLTDTTFFIGDRALKAHKAILALRSKVFQAMFESDMLEKFTNTVLIIDIEYDVFKAMLHFIYTDKAPKSDMAKALLMPADKYELMRLKSICAALMAKNMTIEDSAEVLYLADLHNCDILKDDALDFIAINAQAVTNTEGWRILERAQPRLFAEAYAEIKTRIVV</sequence>
<reference evidence="8" key="1">
    <citation type="submission" date="2022-01" db="EMBL/GenBank/DDBJ databases">
        <authorList>
            <person name="King R."/>
        </authorList>
    </citation>
    <scope>NUCLEOTIDE SEQUENCE</scope>
</reference>
<comment type="pathway">
    <text evidence="2">Protein modification; protein ubiquitination.</text>
</comment>
<dbReference type="PROSITE" id="PS50144">
    <property type="entry name" value="MATH"/>
    <property type="match status" value="1"/>
</dbReference>
<comment type="subcellular location">
    <subcellularLocation>
        <location evidence="1">Nucleus</location>
    </subcellularLocation>
</comment>
<dbReference type="Pfam" id="PF22486">
    <property type="entry name" value="MATH_2"/>
    <property type="match status" value="1"/>
</dbReference>
<dbReference type="SMART" id="SM00061">
    <property type="entry name" value="MATH"/>
    <property type="match status" value="1"/>
</dbReference>
<dbReference type="InterPro" id="IPR008974">
    <property type="entry name" value="TRAF-like"/>
</dbReference>
<dbReference type="PROSITE" id="PS50097">
    <property type="entry name" value="BTB"/>
    <property type="match status" value="1"/>
</dbReference>
<dbReference type="Gene3D" id="2.60.210.10">
    <property type="entry name" value="Apoptosis, Tumor Necrosis Factor Receptor Associated Protein 2, Chain A"/>
    <property type="match status" value="1"/>
</dbReference>
<evidence type="ECO:0000313" key="9">
    <source>
        <dbReference type="Proteomes" id="UP001152799"/>
    </source>
</evidence>
<comment type="similarity">
    <text evidence="3">Belongs to the Tdpoz family.</text>
</comment>
<dbReference type="OrthoDB" id="6359816at2759"/>
<dbReference type="GO" id="GO:0005634">
    <property type="term" value="C:nucleus"/>
    <property type="evidence" value="ECO:0007669"/>
    <property type="project" value="UniProtKB-SubCell"/>
</dbReference>
<keyword evidence="4" id="KW-0833">Ubl conjugation pathway</keyword>
<dbReference type="InterPro" id="IPR000210">
    <property type="entry name" value="BTB/POZ_dom"/>
</dbReference>
<dbReference type="AlphaFoldDB" id="A0A9N9MAY4"/>
<dbReference type="InterPro" id="IPR056423">
    <property type="entry name" value="BACK_BPM_SPOP"/>
</dbReference>
<dbReference type="SUPFAM" id="SSF49599">
    <property type="entry name" value="TRAF domain-like"/>
    <property type="match status" value="1"/>
</dbReference>
<protein>
    <recommendedName>
        <fullName evidence="10">Speckle-type POZ protein</fullName>
    </recommendedName>
</protein>
<keyword evidence="9" id="KW-1185">Reference proteome</keyword>
<dbReference type="Proteomes" id="UP001152799">
    <property type="component" value="Chromosome 1"/>
</dbReference>
<dbReference type="SUPFAM" id="SSF54695">
    <property type="entry name" value="POZ domain"/>
    <property type="match status" value="1"/>
</dbReference>